<feature type="transmembrane region" description="Helical" evidence="2">
    <location>
        <begin position="70"/>
        <end position="90"/>
    </location>
</feature>
<reference evidence="3" key="2">
    <citation type="submission" date="2021-04" db="EMBL/GenBank/DDBJ databases">
        <authorList>
            <person name="Gilroy R."/>
        </authorList>
    </citation>
    <scope>NUCLEOTIDE SEQUENCE</scope>
    <source>
        <strain evidence="3">CHK188-4685</strain>
    </source>
</reference>
<dbReference type="EMBL" id="DWYS01000068">
    <property type="protein sequence ID" value="HJB07390.1"/>
    <property type="molecule type" value="Genomic_DNA"/>
</dbReference>
<dbReference type="Pfam" id="PF10066">
    <property type="entry name" value="DUF2304"/>
    <property type="match status" value="1"/>
</dbReference>
<evidence type="ECO:0000313" key="3">
    <source>
        <dbReference type="EMBL" id="HJB07390.1"/>
    </source>
</evidence>
<evidence type="ECO:0000256" key="1">
    <source>
        <dbReference type="SAM" id="MobiDB-lite"/>
    </source>
</evidence>
<keyword evidence="2" id="KW-0472">Membrane</keyword>
<evidence type="ECO:0000256" key="2">
    <source>
        <dbReference type="SAM" id="Phobius"/>
    </source>
</evidence>
<reference evidence="3" key="1">
    <citation type="journal article" date="2021" name="PeerJ">
        <title>Extensive microbial diversity within the chicken gut microbiome revealed by metagenomics and culture.</title>
        <authorList>
            <person name="Gilroy R."/>
            <person name="Ravi A."/>
            <person name="Getino M."/>
            <person name="Pursley I."/>
            <person name="Horton D.L."/>
            <person name="Alikhan N.F."/>
            <person name="Baker D."/>
            <person name="Gharbi K."/>
            <person name="Hall N."/>
            <person name="Watson M."/>
            <person name="Adriaenssens E.M."/>
            <person name="Foster-Nyarko E."/>
            <person name="Jarju S."/>
            <person name="Secka A."/>
            <person name="Antonio M."/>
            <person name="Oren A."/>
            <person name="Chaudhuri R.R."/>
            <person name="La Ragione R."/>
            <person name="Hildebrand F."/>
            <person name="Pallen M.J."/>
        </authorList>
    </citation>
    <scope>NUCLEOTIDE SEQUENCE</scope>
    <source>
        <strain evidence="3">CHK188-4685</strain>
    </source>
</reference>
<dbReference type="AlphaFoldDB" id="A0A9D2L7Q4"/>
<dbReference type="Proteomes" id="UP000886804">
    <property type="component" value="Unassembled WGS sequence"/>
</dbReference>
<gene>
    <name evidence="3" type="ORF">H9716_05925</name>
</gene>
<evidence type="ECO:0000313" key="4">
    <source>
        <dbReference type="Proteomes" id="UP000886804"/>
    </source>
</evidence>
<keyword evidence="2" id="KW-0812">Transmembrane</keyword>
<feature type="transmembrane region" description="Helical" evidence="2">
    <location>
        <begin position="35"/>
        <end position="55"/>
    </location>
</feature>
<feature type="region of interest" description="Disordered" evidence="1">
    <location>
        <begin position="108"/>
        <end position="138"/>
    </location>
</feature>
<keyword evidence="2" id="KW-1133">Transmembrane helix</keyword>
<proteinExistence type="predicted"/>
<name>A0A9D2L7Q4_9FIRM</name>
<feature type="compositionally biased region" description="Basic and acidic residues" evidence="1">
    <location>
        <begin position="108"/>
        <end position="120"/>
    </location>
</feature>
<comment type="caution">
    <text evidence="3">The sequence shown here is derived from an EMBL/GenBank/DDBJ whole genome shotgun (WGS) entry which is preliminary data.</text>
</comment>
<dbReference type="InterPro" id="IPR019277">
    <property type="entry name" value="DUF2304"/>
</dbReference>
<accession>A0A9D2L7Q4</accession>
<sequence length="138" mass="15861">MMTPMLRVVLIVVSLVTMAYMMHKIRQAKVQIEAAMFWVIFSIVLVVFAVFPPAADACARLLGIYSTPNFLFLSMIFLLMVKIFSMTIHISQLESRQKELIQKMALDQKESEEMERRLKELSAGQKEQGEETDDGNER</sequence>
<feature type="transmembrane region" description="Helical" evidence="2">
    <location>
        <begin position="6"/>
        <end position="23"/>
    </location>
</feature>
<protein>
    <submittedName>
        <fullName evidence="3">DUF2304 domain-containing protein</fullName>
    </submittedName>
</protein>
<organism evidence="3 4">
    <name type="scientific">Candidatus Enterocloster faecavium</name>
    <dbReference type="NCBI Taxonomy" id="2838560"/>
    <lineage>
        <taxon>Bacteria</taxon>
        <taxon>Bacillati</taxon>
        <taxon>Bacillota</taxon>
        <taxon>Clostridia</taxon>
        <taxon>Lachnospirales</taxon>
        <taxon>Lachnospiraceae</taxon>
        <taxon>Enterocloster</taxon>
    </lineage>
</organism>